<accession>A0A1Y1IAX4</accession>
<gene>
    <name evidence="1" type="ORF">KFL_002980030</name>
</gene>
<dbReference type="Proteomes" id="UP000054558">
    <property type="component" value="Unassembled WGS sequence"/>
</dbReference>
<name>A0A1Y1IAX4_KLENI</name>
<organism evidence="1 2">
    <name type="scientific">Klebsormidium nitens</name>
    <name type="common">Green alga</name>
    <name type="synonym">Ulothrix nitens</name>
    <dbReference type="NCBI Taxonomy" id="105231"/>
    <lineage>
        <taxon>Eukaryota</taxon>
        <taxon>Viridiplantae</taxon>
        <taxon>Streptophyta</taxon>
        <taxon>Klebsormidiophyceae</taxon>
        <taxon>Klebsormidiales</taxon>
        <taxon>Klebsormidiaceae</taxon>
        <taxon>Klebsormidium</taxon>
    </lineage>
</organism>
<proteinExistence type="predicted"/>
<evidence type="ECO:0000313" key="1">
    <source>
        <dbReference type="EMBL" id="GAQ86579.1"/>
    </source>
</evidence>
<sequence length="269" mass="30667">MEEWRQLVMRELRACSDSLNLVHLRSVTDALTSARPGAKLNVIYDDSARIVQDFLGEVERLGEQMDWDAGGLQKVQDAGLALYQKLEALDRRLWLSCEDVEETDQGLLKTLVLEKKRMGEMLRGTRASYVKLLDIVKEQPPYISPSVEDVVLEMSKEQPSQVSKVGPGVPEQEEVMQQMKVDLLALKYFHCTRCFKGGRPYEYFAVDIKPPKCQHGKGMYRKKVFVVVKAGARGPWKLTKIPWTSCESINLAEAYVKKNKDFVMDAYKS</sequence>
<protein>
    <submittedName>
        <fullName evidence="1">Uncharacterized protein</fullName>
    </submittedName>
</protein>
<evidence type="ECO:0000313" key="2">
    <source>
        <dbReference type="Proteomes" id="UP000054558"/>
    </source>
</evidence>
<dbReference type="EMBL" id="DF237247">
    <property type="protein sequence ID" value="GAQ86579.1"/>
    <property type="molecule type" value="Genomic_DNA"/>
</dbReference>
<dbReference type="AlphaFoldDB" id="A0A1Y1IAX4"/>
<reference evidence="1 2" key="1">
    <citation type="journal article" date="2014" name="Nat. Commun.">
        <title>Klebsormidium flaccidum genome reveals primary factors for plant terrestrial adaptation.</title>
        <authorList>
            <person name="Hori K."/>
            <person name="Maruyama F."/>
            <person name="Fujisawa T."/>
            <person name="Togashi T."/>
            <person name="Yamamoto N."/>
            <person name="Seo M."/>
            <person name="Sato S."/>
            <person name="Yamada T."/>
            <person name="Mori H."/>
            <person name="Tajima N."/>
            <person name="Moriyama T."/>
            <person name="Ikeuchi M."/>
            <person name="Watanabe M."/>
            <person name="Wada H."/>
            <person name="Kobayashi K."/>
            <person name="Saito M."/>
            <person name="Masuda T."/>
            <person name="Sasaki-Sekimoto Y."/>
            <person name="Mashiguchi K."/>
            <person name="Awai K."/>
            <person name="Shimojima M."/>
            <person name="Masuda S."/>
            <person name="Iwai M."/>
            <person name="Nobusawa T."/>
            <person name="Narise T."/>
            <person name="Kondo S."/>
            <person name="Saito H."/>
            <person name="Sato R."/>
            <person name="Murakawa M."/>
            <person name="Ihara Y."/>
            <person name="Oshima-Yamada Y."/>
            <person name="Ohtaka K."/>
            <person name="Satoh M."/>
            <person name="Sonobe K."/>
            <person name="Ishii M."/>
            <person name="Ohtani R."/>
            <person name="Kanamori-Sato M."/>
            <person name="Honoki R."/>
            <person name="Miyazaki D."/>
            <person name="Mochizuki H."/>
            <person name="Umetsu J."/>
            <person name="Higashi K."/>
            <person name="Shibata D."/>
            <person name="Kamiya Y."/>
            <person name="Sato N."/>
            <person name="Nakamura Y."/>
            <person name="Tabata S."/>
            <person name="Ida S."/>
            <person name="Kurokawa K."/>
            <person name="Ohta H."/>
        </authorList>
    </citation>
    <scope>NUCLEOTIDE SEQUENCE [LARGE SCALE GENOMIC DNA]</scope>
    <source>
        <strain evidence="1 2">NIES-2285</strain>
    </source>
</reference>
<keyword evidence="2" id="KW-1185">Reference proteome</keyword>